<protein>
    <submittedName>
        <fullName evidence="1">Uncharacterized protein</fullName>
    </submittedName>
</protein>
<dbReference type="AlphaFoldDB" id="A0A2H3JHG6"/>
<gene>
    <name evidence="1" type="ORF">WOLCODRAFT_158838</name>
</gene>
<evidence type="ECO:0000313" key="2">
    <source>
        <dbReference type="Proteomes" id="UP000218811"/>
    </source>
</evidence>
<name>A0A2H3JHG6_WOLCO</name>
<reference evidence="1 2" key="1">
    <citation type="journal article" date="2012" name="Science">
        <title>The Paleozoic origin of enzymatic lignin decomposition reconstructed from 31 fungal genomes.</title>
        <authorList>
            <person name="Floudas D."/>
            <person name="Binder M."/>
            <person name="Riley R."/>
            <person name="Barry K."/>
            <person name="Blanchette R.A."/>
            <person name="Henrissat B."/>
            <person name="Martinez A.T."/>
            <person name="Otillar R."/>
            <person name="Spatafora J.W."/>
            <person name="Yadav J.S."/>
            <person name="Aerts A."/>
            <person name="Benoit I."/>
            <person name="Boyd A."/>
            <person name="Carlson A."/>
            <person name="Copeland A."/>
            <person name="Coutinho P.M."/>
            <person name="de Vries R.P."/>
            <person name="Ferreira P."/>
            <person name="Findley K."/>
            <person name="Foster B."/>
            <person name="Gaskell J."/>
            <person name="Glotzer D."/>
            <person name="Gorecki P."/>
            <person name="Heitman J."/>
            <person name="Hesse C."/>
            <person name="Hori C."/>
            <person name="Igarashi K."/>
            <person name="Jurgens J.A."/>
            <person name="Kallen N."/>
            <person name="Kersten P."/>
            <person name="Kohler A."/>
            <person name="Kuees U."/>
            <person name="Kumar T.K.A."/>
            <person name="Kuo A."/>
            <person name="LaButti K."/>
            <person name="Larrondo L.F."/>
            <person name="Lindquist E."/>
            <person name="Ling A."/>
            <person name="Lombard V."/>
            <person name="Lucas S."/>
            <person name="Lundell T."/>
            <person name="Martin R."/>
            <person name="McLaughlin D.J."/>
            <person name="Morgenstern I."/>
            <person name="Morin E."/>
            <person name="Murat C."/>
            <person name="Nagy L.G."/>
            <person name="Nolan M."/>
            <person name="Ohm R.A."/>
            <person name="Patyshakuliyeva A."/>
            <person name="Rokas A."/>
            <person name="Ruiz-Duenas F.J."/>
            <person name="Sabat G."/>
            <person name="Salamov A."/>
            <person name="Samejima M."/>
            <person name="Schmutz J."/>
            <person name="Slot J.C."/>
            <person name="St John F."/>
            <person name="Stenlid J."/>
            <person name="Sun H."/>
            <person name="Sun S."/>
            <person name="Syed K."/>
            <person name="Tsang A."/>
            <person name="Wiebenga A."/>
            <person name="Young D."/>
            <person name="Pisabarro A."/>
            <person name="Eastwood D.C."/>
            <person name="Martin F."/>
            <person name="Cullen D."/>
            <person name="Grigoriev I.V."/>
            <person name="Hibbett D.S."/>
        </authorList>
    </citation>
    <scope>NUCLEOTIDE SEQUENCE [LARGE SCALE GENOMIC DNA]</scope>
    <source>
        <strain evidence="1 2">MD-104</strain>
    </source>
</reference>
<dbReference type="EMBL" id="KB467976">
    <property type="protein sequence ID" value="PCH39283.1"/>
    <property type="molecule type" value="Genomic_DNA"/>
</dbReference>
<dbReference type="Proteomes" id="UP000218811">
    <property type="component" value="Unassembled WGS sequence"/>
</dbReference>
<accession>A0A2H3JHG6</accession>
<proteinExistence type="predicted"/>
<sequence>MPQASPNAQLASVLMEPATVAPAAHCSCCPFLPLPTAPAPTARHSWPPSLPPPVAPTARALTAHAPYHEFTSMGPDLGSSVGGVGITDIPHLPSFPTPRNPVHVAYADPVHVERHGLARECPPGAGVGRPPRLGQASLVLWPPQGQQHGVSAMWQHGSFFTWQQGAWSRFVSACPHAARALPGITEGPNQGISLPKVPCLAQNPFAAPHSLSAPAYTFPL</sequence>
<keyword evidence="2" id="KW-1185">Reference proteome</keyword>
<organism evidence="1 2">
    <name type="scientific">Wolfiporia cocos (strain MD-104)</name>
    <name type="common">Brown rot fungus</name>
    <dbReference type="NCBI Taxonomy" id="742152"/>
    <lineage>
        <taxon>Eukaryota</taxon>
        <taxon>Fungi</taxon>
        <taxon>Dikarya</taxon>
        <taxon>Basidiomycota</taxon>
        <taxon>Agaricomycotina</taxon>
        <taxon>Agaricomycetes</taxon>
        <taxon>Polyporales</taxon>
        <taxon>Phaeolaceae</taxon>
        <taxon>Wolfiporia</taxon>
    </lineage>
</organism>
<evidence type="ECO:0000313" key="1">
    <source>
        <dbReference type="EMBL" id="PCH39283.1"/>
    </source>
</evidence>